<keyword evidence="1" id="KW-0472">Membrane</keyword>
<protein>
    <submittedName>
        <fullName evidence="2">Uncharacterized protein</fullName>
    </submittedName>
</protein>
<keyword evidence="1" id="KW-1133">Transmembrane helix</keyword>
<keyword evidence="3" id="KW-1185">Reference proteome</keyword>
<dbReference type="GeneID" id="25369793"/>
<dbReference type="AlphaFoldDB" id="A0A074YQK9"/>
<dbReference type="RefSeq" id="XP_013345108.1">
    <property type="nucleotide sequence ID" value="XM_013489654.1"/>
</dbReference>
<evidence type="ECO:0000313" key="3">
    <source>
        <dbReference type="Proteomes" id="UP000030641"/>
    </source>
</evidence>
<dbReference type="Proteomes" id="UP000030641">
    <property type="component" value="Unassembled WGS sequence"/>
</dbReference>
<feature type="transmembrane region" description="Helical" evidence="1">
    <location>
        <begin position="20"/>
        <end position="39"/>
    </location>
</feature>
<dbReference type="HOGENOM" id="CLU_2739611_0_0_1"/>
<dbReference type="InParanoid" id="A0A074YQK9"/>
<evidence type="ECO:0000256" key="1">
    <source>
        <dbReference type="SAM" id="Phobius"/>
    </source>
</evidence>
<name>A0A074YQK9_AURSE</name>
<reference evidence="2 3" key="1">
    <citation type="journal article" date="2014" name="BMC Genomics">
        <title>Genome sequencing of four Aureobasidium pullulans varieties: biotechnological potential, stress tolerance, and description of new species.</title>
        <authorList>
            <person name="Gostin Ar C."/>
            <person name="Ohm R.A."/>
            <person name="Kogej T."/>
            <person name="Sonjak S."/>
            <person name="Turk M."/>
            <person name="Zajc J."/>
            <person name="Zalar P."/>
            <person name="Grube M."/>
            <person name="Sun H."/>
            <person name="Han J."/>
            <person name="Sharma A."/>
            <person name="Chiniquy J."/>
            <person name="Ngan C.Y."/>
            <person name="Lipzen A."/>
            <person name="Barry K."/>
            <person name="Grigoriev I.V."/>
            <person name="Gunde-Cimerman N."/>
        </authorList>
    </citation>
    <scope>NUCLEOTIDE SEQUENCE [LARGE SCALE GENOMIC DNA]</scope>
    <source>
        <strain evidence="2 3">EXF-2481</strain>
    </source>
</reference>
<dbReference type="EMBL" id="KL584756">
    <property type="protein sequence ID" value="KEQ96387.1"/>
    <property type="molecule type" value="Genomic_DNA"/>
</dbReference>
<organism evidence="2 3">
    <name type="scientific">Aureobasidium subglaciale (strain EXF-2481)</name>
    <name type="common">Aureobasidium pullulans var. subglaciale</name>
    <dbReference type="NCBI Taxonomy" id="1043005"/>
    <lineage>
        <taxon>Eukaryota</taxon>
        <taxon>Fungi</taxon>
        <taxon>Dikarya</taxon>
        <taxon>Ascomycota</taxon>
        <taxon>Pezizomycotina</taxon>
        <taxon>Dothideomycetes</taxon>
        <taxon>Dothideomycetidae</taxon>
        <taxon>Dothideales</taxon>
        <taxon>Saccotheciaceae</taxon>
        <taxon>Aureobasidium</taxon>
    </lineage>
</organism>
<evidence type="ECO:0000313" key="2">
    <source>
        <dbReference type="EMBL" id="KEQ96387.1"/>
    </source>
</evidence>
<gene>
    <name evidence="2" type="ORF">AUEXF2481DRAFT_636381</name>
</gene>
<proteinExistence type="predicted"/>
<sequence length="71" mass="8301">MADILHSSVHHGDFSGWKNINRLLLMYIYIVFKSILPFYSTFPSHHCYQNHDFLGLSMYTLANIQARVVNI</sequence>
<accession>A0A074YQK9</accession>
<keyword evidence="1" id="KW-0812">Transmembrane</keyword>